<dbReference type="RefSeq" id="WP_058117354.1">
    <property type="nucleotide sequence ID" value="NZ_CP011307.1"/>
</dbReference>
<dbReference type="AlphaFoldDB" id="A0A0S2W286"/>
<gene>
    <name evidence="2" type="ORF">IB211_01083c</name>
</gene>
<dbReference type="EMBL" id="CP011307">
    <property type="protein sequence ID" value="ALP93476.1"/>
    <property type="molecule type" value="Genomic_DNA"/>
</dbReference>
<feature type="transmembrane region" description="Helical" evidence="1">
    <location>
        <begin position="12"/>
        <end position="40"/>
    </location>
</feature>
<evidence type="ECO:0000313" key="2">
    <source>
        <dbReference type="EMBL" id="ALP93476.1"/>
    </source>
</evidence>
<keyword evidence="1" id="KW-0812">Transmembrane</keyword>
<feature type="transmembrane region" description="Helical" evidence="1">
    <location>
        <begin position="46"/>
        <end position="70"/>
    </location>
</feature>
<keyword evidence="1" id="KW-1133">Transmembrane helix</keyword>
<dbReference type="STRING" id="1297617.IB211_01083c"/>
<keyword evidence="3" id="KW-1185">Reference proteome</keyword>
<keyword evidence="1" id="KW-0472">Membrane</keyword>
<reference evidence="2 3" key="1">
    <citation type="journal article" date="2015" name="Nat. Commun.">
        <title>Production of butyrate from lysine and the Amadori product fructoselysine by a human gut commensal.</title>
        <authorList>
            <person name="Bui T.P."/>
            <person name="Ritari J."/>
            <person name="Boeren S."/>
            <person name="de Waard P."/>
            <person name="Plugge C.M."/>
            <person name="de Vos W.M."/>
        </authorList>
    </citation>
    <scope>NUCLEOTIDE SEQUENCE [LARGE SCALE GENOMIC DNA]</scope>
    <source>
        <strain evidence="2 3">AF211</strain>
    </source>
</reference>
<evidence type="ECO:0000256" key="1">
    <source>
        <dbReference type="SAM" id="Phobius"/>
    </source>
</evidence>
<accession>A0A0S2W286</accession>
<reference evidence="3" key="2">
    <citation type="submission" date="2015-04" db="EMBL/GenBank/DDBJ databases">
        <title>A butyrogenic pathway from the amino acid lysine in a human gut commensal.</title>
        <authorList>
            <person name="de Vos W.M."/>
            <person name="Bui N.T.P."/>
            <person name="Plugge C.M."/>
            <person name="Ritari J."/>
        </authorList>
    </citation>
    <scope>NUCLEOTIDE SEQUENCE [LARGE SCALE GENOMIC DNA]</scope>
    <source>
        <strain evidence="3">AF211</strain>
    </source>
</reference>
<name>A0A0S2W286_9FIRM</name>
<sequence length="133" mass="13397">MKGQNFMKITSILMIAGGIIAGIAGVIAILGVSTLVALAGSAEGAGLLYASSIIVTIASIIEIIAGVKGLKACKAPELAKKCVTWGILIVVVSIISMVIGLIGGGEFSISNLALNLLVPGLYIYGALQIKSAE</sequence>
<evidence type="ECO:0000313" key="3">
    <source>
        <dbReference type="Proteomes" id="UP000064844"/>
    </source>
</evidence>
<feature type="transmembrane region" description="Helical" evidence="1">
    <location>
        <begin position="82"/>
        <end position="103"/>
    </location>
</feature>
<dbReference type="Proteomes" id="UP000064844">
    <property type="component" value="Chromosome"/>
</dbReference>
<organism evidence="2 3">
    <name type="scientific">Intestinimonas butyriciproducens</name>
    <dbReference type="NCBI Taxonomy" id="1297617"/>
    <lineage>
        <taxon>Bacteria</taxon>
        <taxon>Bacillati</taxon>
        <taxon>Bacillota</taxon>
        <taxon>Clostridia</taxon>
        <taxon>Eubacteriales</taxon>
        <taxon>Intestinimonas</taxon>
    </lineage>
</organism>
<proteinExistence type="predicted"/>
<dbReference type="KEGG" id="ibu:IB211_01083c"/>
<protein>
    <submittedName>
        <fullName evidence="2">Uncharacterized protein</fullName>
    </submittedName>
</protein>